<reference evidence="3 4" key="1">
    <citation type="submission" date="2020-07" db="EMBL/GenBank/DDBJ databases">
        <title>Facklamia lactis sp. nov., isolated from raw milk.</title>
        <authorList>
            <person name="Doll E.V."/>
            <person name="Huptas C."/>
            <person name="Staib L."/>
            <person name="Wenning M."/>
            <person name="Scherer S."/>
        </authorList>
    </citation>
    <scope>NUCLEOTIDE SEQUENCE [LARGE SCALE GENOMIC DNA]</scope>
    <source>
        <strain evidence="3 4">DSM 104272</strain>
    </source>
</reference>
<protein>
    <submittedName>
        <fullName evidence="3">DUF5067 domain-containing protein</fullName>
    </submittedName>
</protein>
<sequence>MWRRFALLKEQSFEFGQGSYEVEHVFVLRSNEASNESAEDHLLGIMYDFTNLTEEAARDIEADWVGHMSIAQNVNDQEVVLEVSDEASDEEASQVEVLIEENDTITQTVYYELESIEDLAVLSVDGEAFEVNVENLLKLPLQSALYVSNNARQAFIFDFQTLYAASIDPVDMEYFTESRIDTLSDEAKEHYNLLQEKFAGAEWTLYELKVDYELDEDESVLVSQAVDDSDNENAEDQEIGSFYGEDDWAKFMFDDVRYWLVSGE</sequence>
<keyword evidence="1" id="KW-0732">Signal</keyword>
<dbReference type="RefSeq" id="WP_197105176.1">
    <property type="nucleotide sequence ID" value="NZ_JBHSHQ010000064.1"/>
</dbReference>
<dbReference type="Gene3D" id="2.60.40.1240">
    <property type="match status" value="1"/>
</dbReference>
<gene>
    <name evidence="3" type="ORF">HYQ42_10050</name>
</gene>
<name>A0ABS0LNY2_9LACT</name>
<evidence type="ECO:0000313" key="3">
    <source>
        <dbReference type="EMBL" id="MBG9979124.1"/>
    </source>
</evidence>
<comment type="caution">
    <text evidence="3">The sequence shown here is derived from an EMBL/GenBank/DDBJ whole genome shotgun (WGS) entry which is preliminary data.</text>
</comment>
<dbReference type="InterPro" id="IPR029050">
    <property type="entry name" value="Immunoprotect_excell_Ig-like"/>
</dbReference>
<dbReference type="Pfam" id="PF16729">
    <property type="entry name" value="DUF5067"/>
    <property type="match status" value="1"/>
</dbReference>
<proteinExistence type="predicted"/>
<keyword evidence="4" id="KW-1185">Reference proteome</keyword>
<dbReference type="InterPro" id="IPR031989">
    <property type="entry name" value="DUF5067"/>
</dbReference>
<dbReference type="Proteomes" id="UP000823401">
    <property type="component" value="Unassembled WGS sequence"/>
</dbReference>
<organism evidence="3 4">
    <name type="scientific">Ruoffia tabacinasalis</name>
    <dbReference type="NCBI Taxonomy" id="87458"/>
    <lineage>
        <taxon>Bacteria</taxon>
        <taxon>Bacillati</taxon>
        <taxon>Bacillota</taxon>
        <taxon>Bacilli</taxon>
        <taxon>Lactobacillales</taxon>
        <taxon>Aerococcaceae</taxon>
        <taxon>Ruoffia</taxon>
    </lineage>
</organism>
<evidence type="ECO:0000259" key="2">
    <source>
        <dbReference type="Pfam" id="PF16729"/>
    </source>
</evidence>
<feature type="domain" description="DUF5067" evidence="2">
    <location>
        <begin position="9"/>
        <end position="115"/>
    </location>
</feature>
<accession>A0ABS0LNY2</accession>
<dbReference type="EMBL" id="JACCEL010000030">
    <property type="protein sequence ID" value="MBG9979124.1"/>
    <property type="molecule type" value="Genomic_DNA"/>
</dbReference>
<evidence type="ECO:0000256" key="1">
    <source>
        <dbReference type="ARBA" id="ARBA00022729"/>
    </source>
</evidence>
<evidence type="ECO:0000313" key="4">
    <source>
        <dbReference type="Proteomes" id="UP000823401"/>
    </source>
</evidence>